<protein>
    <submittedName>
        <fullName evidence="3">Periplasmic protease</fullName>
    </submittedName>
</protein>
<organism evidence="3 4">
    <name type="scientific">Deinococcus peraridilitoris (strain DSM 19664 / LMG 22246 / CIP 109416 / KR-200)</name>
    <dbReference type="NCBI Taxonomy" id="937777"/>
    <lineage>
        <taxon>Bacteria</taxon>
        <taxon>Thermotogati</taxon>
        <taxon>Deinococcota</taxon>
        <taxon>Deinococci</taxon>
        <taxon>Deinococcales</taxon>
        <taxon>Deinococcaceae</taxon>
        <taxon>Deinococcus</taxon>
    </lineage>
</organism>
<dbReference type="Proteomes" id="UP000010467">
    <property type="component" value="Chromosome"/>
</dbReference>
<evidence type="ECO:0000313" key="3">
    <source>
        <dbReference type="EMBL" id="AFZ69224.1"/>
    </source>
</evidence>
<evidence type="ECO:0000259" key="2">
    <source>
        <dbReference type="PROSITE" id="PS50106"/>
    </source>
</evidence>
<feature type="domain" description="PDZ" evidence="2">
    <location>
        <begin position="101"/>
        <end position="172"/>
    </location>
</feature>
<dbReference type="PANTHER" id="PTHR32060:SF30">
    <property type="entry name" value="CARBOXY-TERMINAL PROCESSING PROTEASE CTPA"/>
    <property type="match status" value="1"/>
</dbReference>
<dbReference type="EMBL" id="CP003382">
    <property type="protein sequence ID" value="AFZ69224.1"/>
    <property type="molecule type" value="Genomic_DNA"/>
</dbReference>
<dbReference type="OrthoDB" id="7266775at2"/>
<keyword evidence="3" id="KW-0645">Protease</keyword>
<dbReference type="STRING" id="937777.Deipe_3800"/>
<dbReference type="PANTHER" id="PTHR32060">
    <property type="entry name" value="TAIL-SPECIFIC PROTEASE"/>
    <property type="match status" value="1"/>
</dbReference>
<keyword evidence="4" id="KW-1185">Reference proteome</keyword>
<proteinExistence type="predicted"/>
<sequence>MRRLLALCAALTLTSSFASPASDYLGEVERLLRGYDGPSGADLASLTRQAQRDLTQRCAQSAACPLDVGREVAKSLVAGLEDKHTNLKDPSVARRARAEMRGEDVPRVGLRLIPLPEGGAVVGYVRPGSPAAQAGLMGGEFVTSINGAEATSAALAAAEDRGPVTLQLEGRALRLAPENLPSRDLPTLREVRGINVVNIPSFLGEGVAQGFFDTLRLVGSARPLVIDVRANGGGSLNECLLAASAFGEVRHELSTPRYTARYVARNGQLFAGNRRTITLESVSAPPAARVTVLVGPRTASCGEVFASALQGLGATVMGAKTAGVKNSAVGLYDLSDGSMLSVTTAKATNGRGQLLDAFVIPDRELAGTPNDWKAGQDVVLNAALALAGQVAGR</sequence>
<dbReference type="GO" id="GO:0007165">
    <property type="term" value="P:signal transduction"/>
    <property type="evidence" value="ECO:0007669"/>
    <property type="project" value="TreeGrafter"/>
</dbReference>
<reference evidence="4" key="1">
    <citation type="submission" date="2012-03" db="EMBL/GenBank/DDBJ databases">
        <title>Complete sequence of chromosome of Deinococcus peraridilitoris DSM 19664.</title>
        <authorList>
            <person name="Lucas S."/>
            <person name="Copeland A."/>
            <person name="Lapidus A."/>
            <person name="Glavina del Rio T."/>
            <person name="Dalin E."/>
            <person name="Tice H."/>
            <person name="Bruce D."/>
            <person name="Goodwin L."/>
            <person name="Pitluck S."/>
            <person name="Peters L."/>
            <person name="Mikhailova N."/>
            <person name="Lu M."/>
            <person name="Kyrpides N."/>
            <person name="Mavromatis K."/>
            <person name="Ivanova N."/>
            <person name="Brettin T."/>
            <person name="Detter J.C."/>
            <person name="Han C."/>
            <person name="Larimer F."/>
            <person name="Land M."/>
            <person name="Hauser L."/>
            <person name="Markowitz V."/>
            <person name="Cheng J.-F."/>
            <person name="Hugenholtz P."/>
            <person name="Woyke T."/>
            <person name="Wu D."/>
            <person name="Pukall R."/>
            <person name="Steenblock K."/>
            <person name="Brambilla E."/>
            <person name="Klenk H.-P."/>
            <person name="Eisen J.A."/>
        </authorList>
    </citation>
    <scope>NUCLEOTIDE SEQUENCE [LARGE SCALE GENOMIC DNA]</scope>
    <source>
        <strain evidence="4">DSM 19664 / LMG 22246 / CIP 109416 / KR-200</strain>
    </source>
</reference>
<dbReference type="GO" id="GO:0006508">
    <property type="term" value="P:proteolysis"/>
    <property type="evidence" value="ECO:0007669"/>
    <property type="project" value="UniProtKB-KW"/>
</dbReference>
<gene>
    <name evidence="3" type="ordered locus">Deipe_3800</name>
</gene>
<dbReference type="SUPFAM" id="SSF50156">
    <property type="entry name" value="PDZ domain-like"/>
    <property type="match status" value="1"/>
</dbReference>
<dbReference type="PROSITE" id="PS50106">
    <property type="entry name" value="PDZ"/>
    <property type="match status" value="1"/>
</dbReference>
<dbReference type="InterPro" id="IPR001478">
    <property type="entry name" value="PDZ"/>
</dbReference>
<dbReference type="InterPro" id="IPR036034">
    <property type="entry name" value="PDZ_sf"/>
</dbReference>
<dbReference type="Gene3D" id="3.90.226.10">
    <property type="entry name" value="2-enoyl-CoA Hydratase, Chain A, domain 1"/>
    <property type="match status" value="1"/>
</dbReference>
<dbReference type="SMART" id="SM00228">
    <property type="entry name" value="PDZ"/>
    <property type="match status" value="1"/>
</dbReference>
<keyword evidence="1" id="KW-0732">Signal</keyword>
<dbReference type="RefSeq" id="WP_015237520.1">
    <property type="nucleotide sequence ID" value="NC_019793.1"/>
</dbReference>
<dbReference type="Gene3D" id="2.30.42.10">
    <property type="match status" value="1"/>
</dbReference>
<dbReference type="SMART" id="SM00245">
    <property type="entry name" value="TSPc"/>
    <property type="match status" value="1"/>
</dbReference>
<feature type="chain" id="PRO_5003939056" evidence="1">
    <location>
        <begin position="19"/>
        <end position="393"/>
    </location>
</feature>
<dbReference type="HOGENOM" id="CLU_048404_0_0_0"/>
<dbReference type="GO" id="GO:0004175">
    <property type="term" value="F:endopeptidase activity"/>
    <property type="evidence" value="ECO:0007669"/>
    <property type="project" value="TreeGrafter"/>
</dbReference>
<dbReference type="GO" id="GO:0030288">
    <property type="term" value="C:outer membrane-bounded periplasmic space"/>
    <property type="evidence" value="ECO:0007669"/>
    <property type="project" value="TreeGrafter"/>
</dbReference>
<evidence type="ECO:0000256" key="1">
    <source>
        <dbReference type="SAM" id="SignalP"/>
    </source>
</evidence>
<dbReference type="InterPro" id="IPR005151">
    <property type="entry name" value="Tail-specific_protease"/>
</dbReference>
<dbReference type="CDD" id="cd06567">
    <property type="entry name" value="Peptidase_S41"/>
    <property type="match status" value="1"/>
</dbReference>
<dbReference type="InterPro" id="IPR029045">
    <property type="entry name" value="ClpP/crotonase-like_dom_sf"/>
</dbReference>
<dbReference type="PATRIC" id="fig|937777.3.peg.3811"/>
<dbReference type="AlphaFoldDB" id="L0A6Z9"/>
<dbReference type="eggNOG" id="COG0793">
    <property type="taxonomic scope" value="Bacteria"/>
</dbReference>
<feature type="signal peptide" evidence="1">
    <location>
        <begin position="1"/>
        <end position="18"/>
    </location>
</feature>
<dbReference type="GO" id="GO:0008236">
    <property type="term" value="F:serine-type peptidase activity"/>
    <property type="evidence" value="ECO:0007669"/>
    <property type="project" value="InterPro"/>
</dbReference>
<dbReference type="KEGG" id="dpd:Deipe_3800"/>
<dbReference type="SUPFAM" id="SSF52096">
    <property type="entry name" value="ClpP/crotonase"/>
    <property type="match status" value="1"/>
</dbReference>
<dbReference type="Pfam" id="PF03572">
    <property type="entry name" value="Peptidase_S41"/>
    <property type="match status" value="1"/>
</dbReference>
<evidence type="ECO:0000313" key="4">
    <source>
        <dbReference type="Proteomes" id="UP000010467"/>
    </source>
</evidence>
<name>L0A6Z9_DEIPD</name>
<keyword evidence="3" id="KW-0378">Hydrolase</keyword>
<accession>L0A6Z9</accession>